<feature type="domain" description="WCX" evidence="2">
    <location>
        <begin position="246"/>
        <end position="322"/>
    </location>
</feature>
<dbReference type="Pfam" id="PF13280">
    <property type="entry name" value="WYL"/>
    <property type="match status" value="1"/>
</dbReference>
<reference evidence="4" key="1">
    <citation type="journal article" date="2019" name="Int. J. Syst. Evol. Microbiol.">
        <title>The Global Catalogue of Microorganisms (GCM) 10K type strain sequencing project: providing services to taxonomists for standard genome sequencing and annotation.</title>
        <authorList>
            <consortium name="The Broad Institute Genomics Platform"/>
            <consortium name="The Broad Institute Genome Sequencing Center for Infectious Disease"/>
            <person name="Wu L."/>
            <person name="Ma J."/>
        </authorList>
    </citation>
    <scope>NUCLEOTIDE SEQUENCE [LARGE SCALE GENOMIC DNA]</scope>
    <source>
        <strain evidence="4">IBRC-M 10703</strain>
    </source>
</reference>
<dbReference type="InterPro" id="IPR051534">
    <property type="entry name" value="CBASS_pafABC_assoc_protein"/>
</dbReference>
<dbReference type="PANTHER" id="PTHR34580">
    <property type="match status" value="1"/>
</dbReference>
<evidence type="ECO:0000259" key="1">
    <source>
        <dbReference type="Pfam" id="PF13280"/>
    </source>
</evidence>
<feature type="domain" description="WYL" evidence="1">
    <location>
        <begin position="148"/>
        <end position="219"/>
    </location>
</feature>
<dbReference type="Pfam" id="PF25583">
    <property type="entry name" value="WCX"/>
    <property type="match status" value="1"/>
</dbReference>
<gene>
    <name evidence="3" type="ORF">ACFOUV_06505</name>
</gene>
<sequence length="326" mass="39621">MERESNYRLLNLRKLLFEKTDEQNELGIQEMIERLQLEMTDTSFDKRTIKRDLEILDETDFEIVRNTGKFGKILYSHQARLFETYELRLIIDAVLSARFITEKEKNNLIDKVKKLTSKRIANTLPEPILFSQTSSMDYEMVKLNIDFVHRAISEKRVLTYQYGKYNIHKEFEYNRDGDQYFVEPYALIWQNDYYYLIGRFQQNDQMRHYRLDRIRHIKINETKFVRKNFNLQDYVNQSFHMFAGEEIWIKIRFHKDLVNVVLDRFGQEADMKELDENYFVLKTKAKLSDGLINWILTWGNKAKVLEPEHLKERMKRQIQKMMEVYE</sequence>
<proteinExistence type="predicted"/>
<dbReference type="PROSITE" id="PS52050">
    <property type="entry name" value="WYL"/>
    <property type="match status" value="1"/>
</dbReference>
<dbReference type="RefSeq" id="WP_379495981.1">
    <property type="nucleotide sequence ID" value="NZ_JBHSAO010000003.1"/>
</dbReference>
<keyword evidence="4" id="KW-1185">Reference proteome</keyword>
<dbReference type="InterPro" id="IPR057727">
    <property type="entry name" value="WCX_dom"/>
</dbReference>
<dbReference type="PANTHER" id="PTHR34580:SF1">
    <property type="entry name" value="PROTEIN PAFC"/>
    <property type="match status" value="1"/>
</dbReference>
<dbReference type="Proteomes" id="UP001595772">
    <property type="component" value="Unassembled WGS sequence"/>
</dbReference>
<comment type="caution">
    <text evidence="3">The sequence shown here is derived from an EMBL/GenBank/DDBJ whole genome shotgun (WGS) entry which is preliminary data.</text>
</comment>
<organism evidence="3 4">
    <name type="scientific">Oceanobacillus longus</name>
    <dbReference type="NCBI Taxonomy" id="930120"/>
    <lineage>
        <taxon>Bacteria</taxon>
        <taxon>Bacillati</taxon>
        <taxon>Bacillota</taxon>
        <taxon>Bacilli</taxon>
        <taxon>Bacillales</taxon>
        <taxon>Bacillaceae</taxon>
        <taxon>Oceanobacillus</taxon>
    </lineage>
</organism>
<dbReference type="EMBL" id="JBHSAO010000003">
    <property type="protein sequence ID" value="MFC4023476.1"/>
    <property type="molecule type" value="Genomic_DNA"/>
</dbReference>
<evidence type="ECO:0000313" key="3">
    <source>
        <dbReference type="EMBL" id="MFC4023476.1"/>
    </source>
</evidence>
<evidence type="ECO:0000259" key="2">
    <source>
        <dbReference type="Pfam" id="PF25583"/>
    </source>
</evidence>
<accession>A0ABV8GZK4</accession>
<dbReference type="InterPro" id="IPR026881">
    <property type="entry name" value="WYL_dom"/>
</dbReference>
<evidence type="ECO:0000313" key="4">
    <source>
        <dbReference type="Proteomes" id="UP001595772"/>
    </source>
</evidence>
<name>A0ABV8GZK4_9BACI</name>
<protein>
    <submittedName>
        <fullName evidence="3">Helix-turn-helix transcriptional regulator</fullName>
    </submittedName>
</protein>